<evidence type="ECO:0000313" key="3">
    <source>
        <dbReference type="Proteomes" id="UP000008068"/>
    </source>
</evidence>
<keyword evidence="1" id="KW-0812">Transmembrane</keyword>
<feature type="transmembrane region" description="Helical" evidence="1">
    <location>
        <begin position="63"/>
        <end position="86"/>
    </location>
</feature>
<dbReference type="Proteomes" id="UP000008068">
    <property type="component" value="Unassembled WGS sequence"/>
</dbReference>
<evidence type="ECO:0000256" key="1">
    <source>
        <dbReference type="SAM" id="Phobius"/>
    </source>
</evidence>
<dbReference type="EMBL" id="GL379804">
    <property type="protein sequence ID" value="EGT39054.1"/>
    <property type="molecule type" value="Genomic_DNA"/>
</dbReference>
<name>G0MNT4_CAEBE</name>
<keyword evidence="3" id="KW-1185">Reference proteome</keyword>
<dbReference type="HOGENOM" id="CLU_1157285_0_0_1"/>
<evidence type="ECO:0000313" key="2">
    <source>
        <dbReference type="EMBL" id="EGT39054.1"/>
    </source>
</evidence>
<feature type="transmembrane region" description="Helical" evidence="1">
    <location>
        <begin position="29"/>
        <end position="51"/>
    </location>
</feature>
<dbReference type="AlphaFoldDB" id="G0MNT4"/>
<dbReference type="eggNOG" id="ENOG502TJAV">
    <property type="taxonomic scope" value="Eukaryota"/>
</dbReference>
<keyword evidence="1" id="KW-0472">Membrane</keyword>
<accession>G0MNT4</accession>
<reference evidence="3" key="1">
    <citation type="submission" date="2011-07" db="EMBL/GenBank/DDBJ databases">
        <authorList>
            <consortium name="Caenorhabditis brenneri Sequencing and Analysis Consortium"/>
            <person name="Wilson R.K."/>
        </authorList>
    </citation>
    <scope>NUCLEOTIDE SEQUENCE [LARGE SCALE GENOMIC DNA]</scope>
    <source>
        <strain evidence="3">PB2801</strain>
    </source>
</reference>
<organism evidence="3">
    <name type="scientific">Caenorhabditis brenneri</name>
    <name type="common">Nematode worm</name>
    <dbReference type="NCBI Taxonomy" id="135651"/>
    <lineage>
        <taxon>Eukaryota</taxon>
        <taxon>Metazoa</taxon>
        <taxon>Ecdysozoa</taxon>
        <taxon>Nematoda</taxon>
        <taxon>Chromadorea</taxon>
        <taxon>Rhabditida</taxon>
        <taxon>Rhabditina</taxon>
        <taxon>Rhabditomorpha</taxon>
        <taxon>Rhabditoidea</taxon>
        <taxon>Rhabditidae</taxon>
        <taxon>Peloderinae</taxon>
        <taxon>Caenorhabditis</taxon>
    </lineage>
</organism>
<dbReference type="OMA" id="ICTYSEE"/>
<keyword evidence="1" id="KW-1133">Transmembrane helix</keyword>
<sequence>MFFDFFFNSTSRYNDTLPYSDPKGKDKLYIGRVLTDILFLCVYYYSFYVIMRKVFKLVRLTRFEVVFVKAAFPITFMCCTDFFFFWNLDFEILEKLFPGSNCQPYYIVQYHMLVVIYVACQQNPVYHLTPEKSTWSSKMNFFYLSIVMNICTYSEEVGKCPAFITESLCAQAYDLNGWIKMTLVAFYVFLAEDGWTHMKANHFDVWSHGRIIGVVFKTESGWIDEPVGITSDLGARFRFG</sequence>
<proteinExistence type="predicted"/>
<protein>
    <submittedName>
        <fullName evidence="2">Uncharacterized protein</fullName>
    </submittedName>
</protein>
<gene>
    <name evidence="2" type="ORF">CAEBREN_01524</name>
</gene>
<dbReference type="InParanoid" id="G0MNT4"/>